<keyword evidence="10" id="KW-0547">Nucleotide-binding</keyword>
<dbReference type="InterPro" id="IPR023602">
    <property type="entry name" value="Riboflavin_kinase_CTP-dep"/>
</dbReference>
<evidence type="ECO:0000259" key="17">
    <source>
        <dbReference type="Pfam" id="PF01982"/>
    </source>
</evidence>
<dbReference type="GO" id="GO:0046872">
    <property type="term" value="F:metal ion binding"/>
    <property type="evidence" value="ECO:0007669"/>
    <property type="project" value="UniProtKB-KW"/>
</dbReference>
<accession>A0ABD5RTW2</accession>
<evidence type="ECO:0000313" key="19">
    <source>
        <dbReference type="Proteomes" id="UP001596099"/>
    </source>
</evidence>
<dbReference type="Gene3D" id="2.40.30.30">
    <property type="entry name" value="Riboflavin kinase-like"/>
    <property type="match status" value="1"/>
</dbReference>
<comment type="pathway">
    <text evidence="2">Cofactor biosynthesis; FMN biosynthesis; FMN from riboflavin (CTP route): step 1/1.</text>
</comment>
<organism evidence="18 19">
    <name type="scientific">Halomarina salina</name>
    <dbReference type="NCBI Taxonomy" id="1872699"/>
    <lineage>
        <taxon>Archaea</taxon>
        <taxon>Methanobacteriati</taxon>
        <taxon>Methanobacteriota</taxon>
        <taxon>Stenosarchaea group</taxon>
        <taxon>Halobacteria</taxon>
        <taxon>Halobacteriales</taxon>
        <taxon>Natronomonadaceae</taxon>
        <taxon>Halomarina</taxon>
    </lineage>
</organism>
<keyword evidence="12" id="KW-0460">Magnesium</keyword>
<keyword evidence="6" id="KW-0285">Flavoprotein</keyword>
<dbReference type="PANTHER" id="PTHR40706">
    <property type="entry name" value="RIBOFLAVIN KINASE"/>
    <property type="match status" value="1"/>
</dbReference>
<comment type="cofactor">
    <cofactor evidence="1">
        <name>Mg(2+)</name>
        <dbReference type="ChEBI" id="CHEBI:18420"/>
    </cofactor>
</comment>
<dbReference type="InterPro" id="IPR023465">
    <property type="entry name" value="Riboflavin_kinase_dom_sf"/>
</dbReference>
<keyword evidence="9" id="KW-0479">Metal-binding</keyword>
<evidence type="ECO:0000256" key="11">
    <source>
        <dbReference type="ARBA" id="ARBA00022777"/>
    </source>
</evidence>
<dbReference type="SUPFAM" id="SSF82114">
    <property type="entry name" value="Riboflavin kinase-like"/>
    <property type="match status" value="1"/>
</dbReference>
<evidence type="ECO:0000256" key="13">
    <source>
        <dbReference type="ARBA" id="ARBA00029789"/>
    </source>
</evidence>
<evidence type="ECO:0000256" key="14">
    <source>
        <dbReference type="ARBA" id="ARBA00030544"/>
    </source>
</evidence>
<keyword evidence="8" id="KW-0808">Transferase</keyword>
<dbReference type="Pfam" id="PF01982">
    <property type="entry name" value="CTP-dep_RFKase"/>
    <property type="match status" value="1"/>
</dbReference>
<feature type="domain" description="Riboflavin kinase" evidence="17">
    <location>
        <begin position="9"/>
        <end position="130"/>
    </location>
</feature>
<evidence type="ECO:0000256" key="8">
    <source>
        <dbReference type="ARBA" id="ARBA00022679"/>
    </source>
</evidence>
<gene>
    <name evidence="18" type="ORF">ACFPYI_19930</name>
</gene>
<dbReference type="InterPro" id="IPR039063">
    <property type="entry name" value="RibK_CTP-dep"/>
</dbReference>
<evidence type="ECO:0000256" key="6">
    <source>
        <dbReference type="ARBA" id="ARBA00022630"/>
    </source>
</evidence>
<keyword evidence="11" id="KW-0418">Kinase</keyword>
<evidence type="ECO:0000256" key="2">
    <source>
        <dbReference type="ARBA" id="ARBA00005219"/>
    </source>
</evidence>
<evidence type="ECO:0000256" key="16">
    <source>
        <dbReference type="ARBA" id="ARBA00047857"/>
    </source>
</evidence>
<reference evidence="18 19" key="1">
    <citation type="journal article" date="2019" name="Int. J. Syst. Evol. Microbiol.">
        <title>The Global Catalogue of Microorganisms (GCM) 10K type strain sequencing project: providing services to taxonomists for standard genome sequencing and annotation.</title>
        <authorList>
            <consortium name="The Broad Institute Genomics Platform"/>
            <consortium name="The Broad Institute Genome Sequencing Center for Infectious Disease"/>
            <person name="Wu L."/>
            <person name="Ma J."/>
        </authorList>
    </citation>
    <scope>NUCLEOTIDE SEQUENCE [LARGE SCALE GENOMIC DNA]</scope>
    <source>
        <strain evidence="18 19">CGMCC 1.12543</strain>
    </source>
</reference>
<dbReference type="Proteomes" id="UP001596099">
    <property type="component" value="Unassembled WGS sequence"/>
</dbReference>
<dbReference type="RefSeq" id="WP_247420673.1">
    <property type="nucleotide sequence ID" value="NZ_JALLGW010000003.1"/>
</dbReference>
<comment type="similarity">
    <text evidence="3">Belongs to the archaeal riboflavin kinase family.</text>
</comment>
<keyword evidence="19" id="KW-1185">Reference proteome</keyword>
<proteinExistence type="inferred from homology"/>
<dbReference type="EC" id="2.7.1.161" evidence="4"/>
<dbReference type="AlphaFoldDB" id="A0ABD5RTW2"/>
<name>A0ABD5RTW2_9EURY</name>
<evidence type="ECO:0000313" key="18">
    <source>
        <dbReference type="EMBL" id="MFC5973605.1"/>
    </source>
</evidence>
<evidence type="ECO:0000256" key="5">
    <source>
        <dbReference type="ARBA" id="ARBA00017394"/>
    </source>
</evidence>
<dbReference type="EMBL" id="JBHSQH010000002">
    <property type="protein sequence ID" value="MFC5973605.1"/>
    <property type="molecule type" value="Genomic_DNA"/>
</dbReference>
<evidence type="ECO:0000256" key="9">
    <source>
        <dbReference type="ARBA" id="ARBA00022723"/>
    </source>
</evidence>
<keyword evidence="7" id="KW-0288">FMN</keyword>
<evidence type="ECO:0000256" key="7">
    <source>
        <dbReference type="ARBA" id="ARBA00022643"/>
    </source>
</evidence>
<evidence type="ECO:0000256" key="1">
    <source>
        <dbReference type="ARBA" id="ARBA00001946"/>
    </source>
</evidence>
<dbReference type="PANTHER" id="PTHR40706:SF1">
    <property type="entry name" value="RIBOFLAVIN KINASE"/>
    <property type="match status" value="1"/>
</dbReference>
<dbReference type="GO" id="GO:0016301">
    <property type="term" value="F:kinase activity"/>
    <property type="evidence" value="ECO:0007669"/>
    <property type="project" value="UniProtKB-KW"/>
</dbReference>
<comment type="catalytic activity">
    <reaction evidence="16">
        <text>riboflavin + CTP = CDP + FMN + H(+)</text>
        <dbReference type="Rhea" id="RHEA:25021"/>
        <dbReference type="ChEBI" id="CHEBI:15378"/>
        <dbReference type="ChEBI" id="CHEBI:37563"/>
        <dbReference type="ChEBI" id="CHEBI:57986"/>
        <dbReference type="ChEBI" id="CHEBI:58069"/>
        <dbReference type="ChEBI" id="CHEBI:58210"/>
        <dbReference type="EC" id="2.7.1.161"/>
    </reaction>
</comment>
<evidence type="ECO:0000256" key="3">
    <source>
        <dbReference type="ARBA" id="ARBA00006428"/>
    </source>
</evidence>
<evidence type="ECO:0000256" key="12">
    <source>
        <dbReference type="ARBA" id="ARBA00022842"/>
    </source>
</evidence>
<protein>
    <recommendedName>
        <fullName evidence="5">Riboflavin kinase</fullName>
        <ecNumber evidence="4">2.7.1.161</ecNumber>
    </recommendedName>
    <alternativeName>
        <fullName evidence="14">CTP-dependent riboflavin kinase</fullName>
    </alternativeName>
    <alternativeName>
        <fullName evidence="15">CTP:riboflavin 5'-phosphotransferase</fullName>
    </alternativeName>
    <alternativeName>
        <fullName evidence="13">Flavokinase</fullName>
    </alternativeName>
</protein>
<evidence type="ECO:0000256" key="15">
    <source>
        <dbReference type="ARBA" id="ARBA00033116"/>
    </source>
</evidence>
<dbReference type="GO" id="GO:0000166">
    <property type="term" value="F:nucleotide binding"/>
    <property type="evidence" value="ECO:0007669"/>
    <property type="project" value="UniProtKB-KW"/>
</dbReference>
<comment type="caution">
    <text evidence="18">The sequence shown here is derived from an EMBL/GenBank/DDBJ whole genome shotgun (WGS) entry which is preliminary data.</text>
</comment>
<sequence>MTFTVEGAVTSGLGRGEEFVALPGYARQFEEKLGYEPFPGTLNLALSRSVADQFATLQSVTIEGWSEDGRSFGAVDCYPTTLVSVDASVRVHAIVPRRTDHDASTIELVSPVKLRDRFDLSDDDRVSIRVASREEQETPNRSTD</sequence>
<evidence type="ECO:0000256" key="10">
    <source>
        <dbReference type="ARBA" id="ARBA00022741"/>
    </source>
</evidence>
<evidence type="ECO:0000256" key="4">
    <source>
        <dbReference type="ARBA" id="ARBA00011987"/>
    </source>
</evidence>